<evidence type="ECO:0000256" key="1">
    <source>
        <dbReference type="ARBA" id="ARBA00022690"/>
    </source>
</evidence>
<comment type="caution">
    <text evidence="6">The sequence shown here is derived from an EMBL/GenBank/DDBJ whole genome shotgun (WGS) entry which is preliminary data.</text>
</comment>
<keyword evidence="1 3" id="KW-0646">Protease inhibitor</keyword>
<dbReference type="Pfam" id="PF16845">
    <property type="entry name" value="SQAPI"/>
    <property type="match status" value="1"/>
</dbReference>
<dbReference type="InterPro" id="IPR036397">
    <property type="entry name" value="RNaseH_sf"/>
</dbReference>
<dbReference type="GO" id="GO:0003676">
    <property type="term" value="F:nucleic acid binding"/>
    <property type="evidence" value="ECO:0007669"/>
    <property type="project" value="InterPro"/>
</dbReference>
<dbReference type="AlphaFoldDB" id="A0A2I0JSW4"/>
<proteinExistence type="inferred from homology"/>
<feature type="region of interest" description="Disordered" evidence="4">
    <location>
        <begin position="1"/>
        <end position="30"/>
    </location>
</feature>
<dbReference type="InterPro" id="IPR018073">
    <property type="entry name" value="Prot_inh_cystat_CS"/>
</dbReference>
<dbReference type="PANTHER" id="PTHR11413">
    <property type="entry name" value="CYSTATIN FAMILY MEMBER"/>
    <property type="match status" value="1"/>
</dbReference>
<keyword evidence="2 3" id="KW-0789">Thiol protease inhibitor</keyword>
<dbReference type="GO" id="GO:0004869">
    <property type="term" value="F:cysteine-type endopeptidase inhibitor activity"/>
    <property type="evidence" value="ECO:0007669"/>
    <property type="project" value="UniProtKB-KW"/>
</dbReference>
<dbReference type="InterPro" id="IPR002562">
    <property type="entry name" value="3'-5'_exonuclease_dom"/>
</dbReference>
<dbReference type="Proteomes" id="UP000233551">
    <property type="component" value="Unassembled WGS sequence"/>
</dbReference>
<dbReference type="PROSITE" id="PS00287">
    <property type="entry name" value="CYSTATIN"/>
    <property type="match status" value="1"/>
</dbReference>
<dbReference type="Gene3D" id="3.30.420.10">
    <property type="entry name" value="Ribonuclease H-like superfamily/Ribonuclease H"/>
    <property type="match status" value="1"/>
</dbReference>
<dbReference type="InterPro" id="IPR027214">
    <property type="entry name" value="Cystatin"/>
</dbReference>
<dbReference type="CDD" id="cd06141">
    <property type="entry name" value="WRN_exo"/>
    <property type="match status" value="1"/>
</dbReference>
<dbReference type="Pfam" id="PF01612">
    <property type="entry name" value="DNA_pol_A_exo1"/>
    <property type="match status" value="1"/>
</dbReference>
<evidence type="ECO:0000313" key="6">
    <source>
        <dbReference type="EMBL" id="PKI58963.1"/>
    </source>
</evidence>
<dbReference type="Gene3D" id="3.10.450.10">
    <property type="match status" value="2"/>
</dbReference>
<keyword evidence="7" id="KW-1185">Reference proteome</keyword>
<feature type="domain" description="Cystatin" evidence="5">
    <location>
        <begin position="348"/>
        <end position="438"/>
    </location>
</feature>
<dbReference type="CDD" id="cd00042">
    <property type="entry name" value="CY"/>
    <property type="match status" value="2"/>
</dbReference>
<dbReference type="EMBL" id="PGOL01001335">
    <property type="protein sequence ID" value="PKI58963.1"/>
    <property type="molecule type" value="Genomic_DNA"/>
</dbReference>
<dbReference type="SMART" id="SM00043">
    <property type="entry name" value="CY"/>
    <property type="match status" value="1"/>
</dbReference>
<dbReference type="SUPFAM" id="SSF53098">
    <property type="entry name" value="Ribonuclease H-like"/>
    <property type="match status" value="1"/>
</dbReference>
<dbReference type="GO" id="GO:0006139">
    <property type="term" value="P:nucleobase-containing compound metabolic process"/>
    <property type="evidence" value="ECO:0007669"/>
    <property type="project" value="InterPro"/>
</dbReference>
<protein>
    <recommendedName>
        <fullName evidence="3">Cysteine proteinase inhibitor</fullName>
    </recommendedName>
</protein>
<evidence type="ECO:0000313" key="7">
    <source>
        <dbReference type="Proteomes" id="UP000233551"/>
    </source>
</evidence>
<evidence type="ECO:0000256" key="4">
    <source>
        <dbReference type="SAM" id="MobiDB-lite"/>
    </source>
</evidence>
<evidence type="ECO:0000259" key="5">
    <source>
        <dbReference type="SMART" id="SM00043"/>
    </source>
</evidence>
<reference evidence="6 7" key="1">
    <citation type="submission" date="2017-11" db="EMBL/GenBank/DDBJ databases">
        <title>De-novo sequencing of pomegranate (Punica granatum L.) genome.</title>
        <authorList>
            <person name="Akparov Z."/>
            <person name="Amiraslanov A."/>
            <person name="Hajiyeva S."/>
            <person name="Abbasov M."/>
            <person name="Kaur K."/>
            <person name="Hamwieh A."/>
            <person name="Solovyev V."/>
            <person name="Salamov A."/>
            <person name="Braich B."/>
            <person name="Kosarev P."/>
            <person name="Mahmoud A."/>
            <person name="Hajiyev E."/>
            <person name="Babayeva S."/>
            <person name="Izzatullayeva V."/>
            <person name="Mammadov A."/>
            <person name="Mammadov A."/>
            <person name="Sharifova S."/>
            <person name="Ojaghi J."/>
            <person name="Eynullazada K."/>
            <person name="Bayramov B."/>
            <person name="Abdulazimova A."/>
            <person name="Shahmuradov I."/>
        </authorList>
    </citation>
    <scope>NUCLEOTIDE SEQUENCE [LARGE SCALE GENOMIC DNA]</scope>
    <source>
        <strain evidence="7">cv. AG2017</strain>
        <tissue evidence="6">Leaf</tissue>
    </source>
</reference>
<dbReference type="SUPFAM" id="SSF54403">
    <property type="entry name" value="Cystatin/monellin"/>
    <property type="match status" value="2"/>
</dbReference>
<gene>
    <name evidence="6" type="ORF">CRG98_020709</name>
</gene>
<dbReference type="InterPro" id="IPR000010">
    <property type="entry name" value="Cystatin_dom"/>
</dbReference>
<name>A0A2I0JSW4_PUNGR</name>
<dbReference type="InterPro" id="IPR046350">
    <property type="entry name" value="Cystatin_sf"/>
</dbReference>
<accession>A0A2I0JSW4</accession>
<sequence>MQPSSSTPSTSAVGVSMQPSSSTPEATMQTPSASTAEVWLAFHTVTFYHDVINTRVTNDPSEVERWINVMEYIHQGNLHKLVVGLDLEWRPNLTGDRAQDNPVALIQLCVGHQCLIFQVLWASSVPDSLRTFMGNPRYTFVGVGIAEDARKLRSTYWLNIEHIVDLRTRAFSMFRDERFFSVSLKDLAEIVLHKVLEKPMEVTLSRWDNKRLSFSQVKYACLDAFVCFELGRTHTPGFYNFSPSSGLTQTNYRSTLFLRHAKKRLPTSETDWFRDKTRRLLRLRREGLSTVREAIVELLQAKESGKEKMKLNRPCAVIISCVVLLCAASQLGFCREEEGQGMLRMRTSRLGGIRDSLGNQNGGVIESLARFAVEEHNKKENALLEFARVVQSREQVVAGKLYYLTLEAIDAGKKKIYEAKVWVKPWMNFKKLEDFKYSQDSPSFTTSDLGAKLGIHKLGWRVVPVHDPEVRDAANHAVKTLQQRSNSLFPYELLEILLAEAEVIERSVKYQLLLKLKRGMKVEEFKVVVHKNREGKYYLN</sequence>
<dbReference type="InterPro" id="IPR012337">
    <property type="entry name" value="RNaseH-like_sf"/>
</dbReference>
<evidence type="ECO:0000256" key="2">
    <source>
        <dbReference type="ARBA" id="ARBA00022704"/>
    </source>
</evidence>
<dbReference type="FunFam" id="3.30.420.10:FF:000054">
    <property type="entry name" value="Werner Syndrome-like exonuclease"/>
    <property type="match status" value="1"/>
</dbReference>
<dbReference type="PANTHER" id="PTHR11413:SF110">
    <property type="entry name" value="CYSTEINE PROTEINASE INHIBITOR 6"/>
    <property type="match status" value="1"/>
</dbReference>
<comment type="similarity">
    <text evidence="3">Belongs to the cystatin family. Phytocystatin subfamily.</text>
</comment>
<organism evidence="6 7">
    <name type="scientific">Punica granatum</name>
    <name type="common">Pomegranate</name>
    <dbReference type="NCBI Taxonomy" id="22663"/>
    <lineage>
        <taxon>Eukaryota</taxon>
        <taxon>Viridiplantae</taxon>
        <taxon>Streptophyta</taxon>
        <taxon>Embryophyta</taxon>
        <taxon>Tracheophyta</taxon>
        <taxon>Spermatophyta</taxon>
        <taxon>Magnoliopsida</taxon>
        <taxon>eudicotyledons</taxon>
        <taxon>Gunneridae</taxon>
        <taxon>Pentapetalae</taxon>
        <taxon>rosids</taxon>
        <taxon>malvids</taxon>
        <taxon>Myrtales</taxon>
        <taxon>Lythraceae</taxon>
        <taxon>Punica</taxon>
    </lineage>
</organism>
<evidence type="ECO:0000256" key="3">
    <source>
        <dbReference type="RuleBase" id="RU362130"/>
    </source>
</evidence>
<dbReference type="GO" id="GO:0008408">
    <property type="term" value="F:3'-5' exonuclease activity"/>
    <property type="evidence" value="ECO:0007669"/>
    <property type="project" value="InterPro"/>
</dbReference>
<dbReference type="STRING" id="22663.A0A2I0JSW4"/>